<proteinExistence type="predicted"/>
<evidence type="ECO:0000313" key="2">
    <source>
        <dbReference type="Proteomes" id="UP000789920"/>
    </source>
</evidence>
<protein>
    <submittedName>
        <fullName evidence="1">29928_t:CDS:1</fullName>
    </submittedName>
</protein>
<feature type="non-terminal residue" evidence="1">
    <location>
        <position position="1"/>
    </location>
</feature>
<sequence>AEIKGGTMPCEKFAVIAGSEQESLSFYSTFFTDNIKFKKGDIYQLSTSGSLVQDSSEIVQGISNGSYEFEKSFPSLLIKELWESNQENIEELDLLKKEFEDKKKYVDGINEDLHKSKEET</sequence>
<evidence type="ECO:0000313" key="1">
    <source>
        <dbReference type="EMBL" id="CAG8844723.1"/>
    </source>
</evidence>
<keyword evidence="2" id="KW-1185">Reference proteome</keyword>
<name>A0ACA9SNB2_9GLOM</name>
<reference evidence="1" key="1">
    <citation type="submission" date="2021-06" db="EMBL/GenBank/DDBJ databases">
        <authorList>
            <person name="Kallberg Y."/>
            <person name="Tangrot J."/>
            <person name="Rosling A."/>
        </authorList>
    </citation>
    <scope>NUCLEOTIDE SEQUENCE</scope>
    <source>
        <strain evidence="1">MA461A</strain>
    </source>
</reference>
<dbReference type="EMBL" id="CAJVQC010143802">
    <property type="protein sequence ID" value="CAG8844723.1"/>
    <property type="molecule type" value="Genomic_DNA"/>
</dbReference>
<organism evidence="1 2">
    <name type="scientific">Racocetra persica</name>
    <dbReference type="NCBI Taxonomy" id="160502"/>
    <lineage>
        <taxon>Eukaryota</taxon>
        <taxon>Fungi</taxon>
        <taxon>Fungi incertae sedis</taxon>
        <taxon>Mucoromycota</taxon>
        <taxon>Glomeromycotina</taxon>
        <taxon>Glomeromycetes</taxon>
        <taxon>Diversisporales</taxon>
        <taxon>Gigasporaceae</taxon>
        <taxon>Racocetra</taxon>
    </lineage>
</organism>
<gene>
    <name evidence="1" type="ORF">RPERSI_LOCUS33331</name>
</gene>
<accession>A0ACA9SNB2</accession>
<feature type="non-terminal residue" evidence="1">
    <location>
        <position position="120"/>
    </location>
</feature>
<comment type="caution">
    <text evidence="1">The sequence shown here is derived from an EMBL/GenBank/DDBJ whole genome shotgun (WGS) entry which is preliminary data.</text>
</comment>
<dbReference type="Proteomes" id="UP000789920">
    <property type="component" value="Unassembled WGS sequence"/>
</dbReference>